<dbReference type="Proteomes" id="UP001242480">
    <property type="component" value="Unassembled WGS sequence"/>
</dbReference>
<proteinExistence type="predicted"/>
<evidence type="ECO:0000313" key="2">
    <source>
        <dbReference type="Proteomes" id="UP001242480"/>
    </source>
</evidence>
<reference evidence="1 2" key="1">
    <citation type="submission" date="2023-07" db="EMBL/GenBank/DDBJ databases">
        <title>Genomic Encyclopedia of Type Strains, Phase IV (KMG-IV): sequencing the most valuable type-strain genomes for metagenomic binning, comparative biology and taxonomic classification.</title>
        <authorList>
            <person name="Goeker M."/>
        </authorList>
    </citation>
    <scope>NUCLEOTIDE SEQUENCE [LARGE SCALE GENOMIC DNA]</scope>
    <source>
        <strain evidence="1 2">DSM 19619</strain>
    </source>
</reference>
<keyword evidence="2" id="KW-1185">Reference proteome</keyword>
<organism evidence="1 2">
    <name type="scientific">Labrys wisconsinensis</name>
    <dbReference type="NCBI Taxonomy" id="425677"/>
    <lineage>
        <taxon>Bacteria</taxon>
        <taxon>Pseudomonadati</taxon>
        <taxon>Pseudomonadota</taxon>
        <taxon>Alphaproteobacteria</taxon>
        <taxon>Hyphomicrobiales</taxon>
        <taxon>Xanthobacteraceae</taxon>
        <taxon>Labrys</taxon>
    </lineage>
</organism>
<evidence type="ECO:0008006" key="3">
    <source>
        <dbReference type="Google" id="ProtNLM"/>
    </source>
</evidence>
<dbReference type="RefSeq" id="WP_307280101.1">
    <property type="nucleotide sequence ID" value="NZ_JAUSVX010000013.1"/>
</dbReference>
<name>A0ABU0JEU1_9HYPH</name>
<accession>A0ABU0JEU1</accession>
<gene>
    <name evidence="1" type="ORF">QO011_005819</name>
</gene>
<evidence type="ECO:0000313" key="1">
    <source>
        <dbReference type="EMBL" id="MDQ0472789.1"/>
    </source>
</evidence>
<protein>
    <recommendedName>
        <fullName evidence="3">Gas vesicle protein</fullName>
    </recommendedName>
</protein>
<dbReference type="EMBL" id="JAUSVX010000013">
    <property type="protein sequence ID" value="MDQ0472789.1"/>
    <property type="molecule type" value="Genomic_DNA"/>
</dbReference>
<comment type="caution">
    <text evidence="1">The sequence shown here is derived from an EMBL/GenBank/DDBJ whole genome shotgun (WGS) entry which is preliminary data.</text>
</comment>
<sequence length="90" mass="10220">MTSTQNVFDQLEHQVPARLLAIELVLVLLLREKPRGRKLLAEALATLDAIEAETLKGLTPEQEERTVIMFEIARASIDKMRTEIEPPRRG</sequence>